<dbReference type="InterPro" id="IPR036165">
    <property type="entry name" value="YefM-like_sf"/>
</dbReference>
<dbReference type="EMBL" id="JABVEC010000002">
    <property type="protein sequence ID" value="MBC6464808.1"/>
    <property type="molecule type" value="Genomic_DNA"/>
</dbReference>
<dbReference type="InterPro" id="IPR051405">
    <property type="entry name" value="phD/YefM_antitoxin"/>
</dbReference>
<comment type="caution">
    <text evidence="3">The sequence shown here is derived from an EMBL/GenBank/DDBJ whole genome shotgun (WGS) entry which is preliminary data.</text>
</comment>
<comment type="function">
    <text evidence="2">Antitoxin component of a type II toxin-antitoxin (TA) system.</text>
</comment>
<gene>
    <name evidence="3" type="ORF">HKK74_04750</name>
</gene>
<keyword evidence="4" id="KW-1185">Reference proteome</keyword>
<evidence type="ECO:0000256" key="2">
    <source>
        <dbReference type="RuleBase" id="RU362080"/>
    </source>
</evidence>
<dbReference type="Pfam" id="PF02604">
    <property type="entry name" value="PhdYeFM_antitox"/>
    <property type="match status" value="1"/>
</dbReference>
<proteinExistence type="inferred from homology"/>
<protein>
    <recommendedName>
        <fullName evidence="2">Antitoxin</fullName>
    </recommendedName>
</protein>
<name>A0ABR7LJF6_9ACTN</name>
<evidence type="ECO:0000313" key="4">
    <source>
        <dbReference type="Proteomes" id="UP000805614"/>
    </source>
</evidence>
<evidence type="ECO:0000256" key="1">
    <source>
        <dbReference type="ARBA" id="ARBA00009981"/>
    </source>
</evidence>
<comment type="similarity">
    <text evidence="1 2">Belongs to the phD/YefM antitoxin family.</text>
</comment>
<dbReference type="Proteomes" id="UP000805614">
    <property type="component" value="Unassembled WGS sequence"/>
</dbReference>
<dbReference type="PANTHER" id="PTHR33713:SF10">
    <property type="entry name" value="ANTITOXIN YAFN"/>
    <property type="match status" value="1"/>
</dbReference>
<dbReference type="InterPro" id="IPR006442">
    <property type="entry name" value="Antitoxin_Phd/YefM"/>
</dbReference>
<accession>A0ABR7LJF6</accession>
<evidence type="ECO:0000313" key="3">
    <source>
        <dbReference type="EMBL" id="MBC6464808.1"/>
    </source>
</evidence>
<dbReference type="Gene3D" id="3.40.1620.10">
    <property type="entry name" value="YefM-like domain"/>
    <property type="match status" value="1"/>
</dbReference>
<reference evidence="3 4" key="1">
    <citation type="submission" date="2020-06" db="EMBL/GenBank/DDBJ databases">
        <title>Actinomadura xiongansis sp. nov., isolated from soil of Baiyangdian.</title>
        <authorList>
            <person name="Zhang X."/>
        </authorList>
    </citation>
    <scope>NUCLEOTIDE SEQUENCE [LARGE SCALE GENOMIC DNA]</scope>
    <source>
        <strain evidence="3 4">HBUM206468</strain>
    </source>
</reference>
<dbReference type="NCBIfam" id="TIGR01552">
    <property type="entry name" value="phd_fam"/>
    <property type="match status" value="1"/>
</dbReference>
<sequence>MSTRPFTDARNHLSELIEEVRRTHERVAITRHGHPVAVWISPDDLAALEETLDVLSSPAVMRQLAESQEAIEAGDVLDADELAVLMAKRARRSA</sequence>
<dbReference type="SUPFAM" id="SSF143120">
    <property type="entry name" value="YefM-like"/>
    <property type="match status" value="1"/>
</dbReference>
<dbReference type="Gene3D" id="1.10.1220.170">
    <property type="match status" value="1"/>
</dbReference>
<organism evidence="3 4">
    <name type="scientific">Actinomadura alba</name>
    <dbReference type="NCBI Taxonomy" id="406431"/>
    <lineage>
        <taxon>Bacteria</taxon>
        <taxon>Bacillati</taxon>
        <taxon>Actinomycetota</taxon>
        <taxon>Actinomycetes</taxon>
        <taxon>Streptosporangiales</taxon>
        <taxon>Thermomonosporaceae</taxon>
        <taxon>Actinomadura</taxon>
    </lineage>
</organism>
<dbReference type="RefSeq" id="WP_187241786.1">
    <property type="nucleotide sequence ID" value="NZ_BAAAOK010000008.1"/>
</dbReference>
<dbReference type="PANTHER" id="PTHR33713">
    <property type="entry name" value="ANTITOXIN YAFN-RELATED"/>
    <property type="match status" value="1"/>
</dbReference>